<dbReference type="AlphaFoldDB" id="A0A662Z050"/>
<name>A0A662Z050_ACIRT</name>
<proteinExistence type="predicted"/>
<gene>
    <name evidence="1" type="ORF">EOD39_1616</name>
</gene>
<keyword evidence="2" id="KW-1185">Reference proteome</keyword>
<dbReference type="InterPro" id="IPR032675">
    <property type="entry name" value="LRR_dom_sf"/>
</dbReference>
<evidence type="ECO:0000313" key="2">
    <source>
        <dbReference type="Proteomes" id="UP000289886"/>
    </source>
</evidence>
<dbReference type="SUPFAM" id="SSF52058">
    <property type="entry name" value="L domain-like"/>
    <property type="match status" value="1"/>
</dbReference>
<evidence type="ECO:0000313" key="1">
    <source>
        <dbReference type="EMBL" id="RXN02080.1"/>
    </source>
</evidence>
<comment type="caution">
    <text evidence="1">The sequence shown here is derived from an EMBL/GenBank/DDBJ whole genome shotgun (WGS) entry which is preliminary data.</text>
</comment>
<dbReference type="Gene3D" id="3.80.10.10">
    <property type="entry name" value="Ribonuclease Inhibitor"/>
    <property type="match status" value="1"/>
</dbReference>
<reference evidence="1 2" key="1">
    <citation type="submission" date="2019-01" db="EMBL/GenBank/DDBJ databases">
        <title>Draft Genome and Complete Hox-Cluster Characterization of the Sterlet Sturgeon (Acipenser ruthenus).</title>
        <authorList>
            <person name="Wei Q."/>
        </authorList>
    </citation>
    <scope>NUCLEOTIDE SEQUENCE [LARGE SCALE GENOMIC DNA]</scope>
    <source>
        <strain evidence="1">WHYD16114868_AA</strain>
        <tissue evidence="1">Blood</tissue>
    </source>
</reference>
<accession>A0A662Z050</accession>
<sequence>MDNNVIEKIQGLDSLTNLVWPDLLFNSIEVIEGLDGLVKLEDQSLFNRICETANTDTLYSLQLIYLRRFKRLHSLNLAGNLIYEDENYKISIAAYRSELVYLDFRLVDEIQELHQLTDMSLLETRVTQYNKEINELCDSLMMLELQLLDQLEVHSDEVRQNCKQISEINIHINYLWDDMENLDLPDCVESVLDRVDLFRTLILQDINPQMTLFGTHFPKQNIVGPRSI</sequence>
<dbReference type="Proteomes" id="UP000289886">
    <property type="component" value="Unassembled WGS sequence"/>
</dbReference>
<protein>
    <submittedName>
        <fullName evidence="1">Leucine-rich repeat-containing protein 48</fullName>
    </submittedName>
</protein>
<dbReference type="EMBL" id="SCEB01000002">
    <property type="protein sequence ID" value="RXN02080.1"/>
    <property type="molecule type" value="Genomic_DNA"/>
</dbReference>
<organism evidence="1 2">
    <name type="scientific">Acipenser ruthenus</name>
    <name type="common">Sterlet sturgeon</name>
    <dbReference type="NCBI Taxonomy" id="7906"/>
    <lineage>
        <taxon>Eukaryota</taxon>
        <taxon>Metazoa</taxon>
        <taxon>Chordata</taxon>
        <taxon>Craniata</taxon>
        <taxon>Vertebrata</taxon>
        <taxon>Euteleostomi</taxon>
        <taxon>Actinopterygii</taxon>
        <taxon>Chondrostei</taxon>
        <taxon>Acipenseriformes</taxon>
        <taxon>Acipenseridae</taxon>
        <taxon>Acipenser</taxon>
    </lineage>
</organism>